<protein>
    <submittedName>
        <fullName evidence="1">Uncharacterized protein</fullName>
    </submittedName>
</protein>
<dbReference type="EMBL" id="LJCR01001027">
    <property type="protein sequence ID" value="KPV51190.1"/>
    <property type="molecule type" value="Genomic_DNA"/>
</dbReference>
<evidence type="ECO:0000313" key="1">
    <source>
        <dbReference type="EMBL" id="KPV51190.1"/>
    </source>
</evidence>
<sequence length="59" mass="7079">MFLLMIILMMSPLRKIRCQLHPLRHYQMLSCKICLNQPRILAMFLTNLLYIFVRSLKIG</sequence>
<gene>
    <name evidence="1" type="ORF">SE17_22625</name>
</gene>
<accession>A0A0P9FE49</accession>
<reference evidence="1 2" key="1">
    <citation type="submission" date="2015-09" db="EMBL/GenBank/DDBJ databases">
        <title>Draft genome sequence of Kouleothrix aurantiaca JCM 19913.</title>
        <authorList>
            <person name="Hemp J."/>
        </authorList>
    </citation>
    <scope>NUCLEOTIDE SEQUENCE [LARGE SCALE GENOMIC DNA]</scope>
    <source>
        <strain evidence="1 2">COM-B</strain>
    </source>
</reference>
<organism evidence="1 2">
    <name type="scientific">Kouleothrix aurantiaca</name>
    <dbReference type="NCBI Taxonomy" id="186479"/>
    <lineage>
        <taxon>Bacteria</taxon>
        <taxon>Bacillati</taxon>
        <taxon>Chloroflexota</taxon>
        <taxon>Chloroflexia</taxon>
        <taxon>Chloroflexales</taxon>
        <taxon>Roseiflexineae</taxon>
        <taxon>Roseiflexaceae</taxon>
        <taxon>Kouleothrix</taxon>
    </lineage>
</organism>
<proteinExistence type="predicted"/>
<comment type="caution">
    <text evidence="1">The sequence shown here is derived from an EMBL/GenBank/DDBJ whole genome shotgun (WGS) entry which is preliminary data.</text>
</comment>
<evidence type="ECO:0000313" key="2">
    <source>
        <dbReference type="Proteomes" id="UP000050509"/>
    </source>
</evidence>
<name>A0A0P9FE49_9CHLR</name>
<keyword evidence="2" id="KW-1185">Reference proteome</keyword>
<dbReference type="Proteomes" id="UP000050509">
    <property type="component" value="Unassembled WGS sequence"/>
</dbReference>
<dbReference type="AlphaFoldDB" id="A0A0P9FE49"/>